<name>A0A150X376_9BACT</name>
<dbReference type="GO" id="GO:0006310">
    <property type="term" value="P:DNA recombination"/>
    <property type="evidence" value="ECO:0007669"/>
    <property type="project" value="InterPro"/>
</dbReference>
<keyword evidence="5 9" id="KW-0227">DNA damage</keyword>
<keyword evidence="7 9" id="KW-0234">DNA repair</keyword>
<dbReference type="EMBL" id="LRDB01000050">
    <property type="protein sequence ID" value="KYG73042.1"/>
    <property type="molecule type" value="Genomic_DNA"/>
</dbReference>
<dbReference type="Proteomes" id="UP000075615">
    <property type="component" value="Unassembled WGS sequence"/>
</dbReference>
<evidence type="ECO:0000259" key="11">
    <source>
        <dbReference type="Pfam" id="PF02463"/>
    </source>
</evidence>
<comment type="similarity">
    <text evidence="2 9">Belongs to the RecN family.</text>
</comment>
<keyword evidence="6" id="KW-0067">ATP-binding</keyword>
<evidence type="ECO:0000256" key="5">
    <source>
        <dbReference type="ARBA" id="ARBA00022763"/>
    </source>
</evidence>
<protein>
    <recommendedName>
        <fullName evidence="3 9">DNA repair protein RecN</fullName>
    </recommendedName>
    <alternativeName>
        <fullName evidence="8 9">Recombination protein N</fullName>
    </alternativeName>
</protein>
<accession>A0A150X376</accession>
<evidence type="ECO:0000313" key="12">
    <source>
        <dbReference type="EMBL" id="KYG73042.1"/>
    </source>
</evidence>
<dbReference type="InterPro" id="IPR027417">
    <property type="entry name" value="P-loop_NTPase"/>
</dbReference>
<dbReference type="SUPFAM" id="SSF52540">
    <property type="entry name" value="P-loop containing nucleoside triphosphate hydrolases"/>
    <property type="match status" value="2"/>
</dbReference>
<dbReference type="GO" id="GO:0043590">
    <property type="term" value="C:bacterial nucleoid"/>
    <property type="evidence" value="ECO:0007669"/>
    <property type="project" value="TreeGrafter"/>
</dbReference>
<dbReference type="InterPro" id="IPR003395">
    <property type="entry name" value="RecF/RecN/SMC_N"/>
</dbReference>
<dbReference type="CDD" id="cd03241">
    <property type="entry name" value="ABC_RecN"/>
    <property type="match status" value="2"/>
</dbReference>
<sequence>MLQRLSIENYALIQQLEINPDAQLNIITGETGAGKSIILGALGLLLGNRADSKSLLDQEKKCVIEGVFDVSAYQLNSFFEENDMDYDAECIIRREISPNGKSRAFINDGVTNLDFLKLLGKRLMDIHSQHDNLLLGANSYQLSLVDAFAQNNSLLQKYSKAFSDYREKHEILEQLKSESAELRKESDYHQFLFDELDKAQLQAEEQETLEAELNKLENAEEIKLKLNEALSALDQSEMNANQMLQGAKTALGQINKFAKEYESLFERLNSSWIELKDIIAELETEEEQVEYEPKRAEEVQERLSLIYKLQQKHQVSDVTSLLSIYEELGDKVLRVGNLDEAIEAAEKEANQAFELVETSGEVLSQSRTKVFAGFEKQIGVLLDDLGMPHAKLAIQHEKQVPSESGVDKINLLFSANKGIAPQPLKQVASGGEFSRLMFAVKYILADKTALPTIVFDEIDAGISGEISIQMAEMMNKMAQNHQVITITHLPQIAARGKSHYYVYKDNAQDVTASNIRKLNHDERLSELAQMIGGKQFSESSLESARELMK</sequence>
<evidence type="ECO:0000256" key="10">
    <source>
        <dbReference type="SAM" id="Coils"/>
    </source>
</evidence>
<proteinExistence type="inferred from homology"/>
<dbReference type="PANTHER" id="PTHR11059">
    <property type="entry name" value="DNA REPAIR PROTEIN RECN"/>
    <property type="match status" value="1"/>
</dbReference>
<evidence type="ECO:0000256" key="6">
    <source>
        <dbReference type="ARBA" id="ARBA00022840"/>
    </source>
</evidence>
<dbReference type="GO" id="GO:0005524">
    <property type="term" value="F:ATP binding"/>
    <property type="evidence" value="ECO:0007669"/>
    <property type="project" value="UniProtKB-KW"/>
</dbReference>
<dbReference type="InterPro" id="IPR004604">
    <property type="entry name" value="DNA_recomb/repair_RecN"/>
</dbReference>
<dbReference type="Pfam" id="PF02463">
    <property type="entry name" value="SMC_N"/>
    <property type="match status" value="1"/>
</dbReference>
<dbReference type="AlphaFoldDB" id="A0A150X376"/>
<evidence type="ECO:0000313" key="13">
    <source>
        <dbReference type="Proteomes" id="UP000075615"/>
    </source>
</evidence>
<keyword evidence="4" id="KW-0547">Nucleotide-binding</keyword>
<keyword evidence="10" id="KW-0175">Coiled coil</keyword>
<organism evidence="12 13">
    <name type="scientific">Roseivirga echinicomitans</name>
    <dbReference type="NCBI Taxonomy" id="296218"/>
    <lineage>
        <taxon>Bacteria</taxon>
        <taxon>Pseudomonadati</taxon>
        <taxon>Bacteroidota</taxon>
        <taxon>Cytophagia</taxon>
        <taxon>Cytophagales</taxon>
        <taxon>Roseivirgaceae</taxon>
        <taxon>Roseivirga</taxon>
    </lineage>
</organism>
<dbReference type="GO" id="GO:0006281">
    <property type="term" value="P:DNA repair"/>
    <property type="evidence" value="ECO:0007669"/>
    <property type="project" value="UniProtKB-KW"/>
</dbReference>
<keyword evidence="13" id="KW-1185">Reference proteome</keyword>
<comment type="caution">
    <text evidence="12">The sequence shown here is derived from an EMBL/GenBank/DDBJ whole genome shotgun (WGS) entry which is preliminary data.</text>
</comment>
<dbReference type="RefSeq" id="WP_068417996.1">
    <property type="nucleotide sequence ID" value="NZ_LRDB01000050.1"/>
</dbReference>
<feature type="domain" description="RecF/RecN/SMC N-terminal" evidence="11">
    <location>
        <begin position="1"/>
        <end position="506"/>
    </location>
</feature>
<evidence type="ECO:0000256" key="7">
    <source>
        <dbReference type="ARBA" id="ARBA00023204"/>
    </source>
</evidence>
<evidence type="ECO:0000256" key="1">
    <source>
        <dbReference type="ARBA" id="ARBA00003618"/>
    </source>
</evidence>
<evidence type="ECO:0000256" key="3">
    <source>
        <dbReference type="ARBA" id="ARBA00021315"/>
    </source>
</evidence>
<evidence type="ECO:0000256" key="4">
    <source>
        <dbReference type="ARBA" id="ARBA00022741"/>
    </source>
</evidence>
<gene>
    <name evidence="12" type="ORF">AWN68_10145</name>
</gene>
<comment type="function">
    <text evidence="1 9">May be involved in recombinational repair of damaged DNA.</text>
</comment>
<evidence type="ECO:0000256" key="8">
    <source>
        <dbReference type="ARBA" id="ARBA00033408"/>
    </source>
</evidence>
<dbReference type="NCBIfam" id="TIGR00634">
    <property type="entry name" value="recN"/>
    <property type="match status" value="1"/>
</dbReference>
<dbReference type="OrthoDB" id="9806954at2"/>
<dbReference type="Gene3D" id="3.40.50.300">
    <property type="entry name" value="P-loop containing nucleotide triphosphate hydrolases"/>
    <property type="match status" value="2"/>
</dbReference>
<evidence type="ECO:0000256" key="9">
    <source>
        <dbReference type="PIRNR" id="PIRNR003128"/>
    </source>
</evidence>
<dbReference type="STRING" id="296218.AWN68_10145"/>
<dbReference type="PANTHER" id="PTHR11059:SF0">
    <property type="entry name" value="DNA REPAIR PROTEIN RECN"/>
    <property type="match status" value="1"/>
</dbReference>
<dbReference type="PIRSF" id="PIRSF003128">
    <property type="entry name" value="RecN"/>
    <property type="match status" value="1"/>
</dbReference>
<dbReference type="GO" id="GO:0009432">
    <property type="term" value="P:SOS response"/>
    <property type="evidence" value="ECO:0007669"/>
    <property type="project" value="TreeGrafter"/>
</dbReference>
<feature type="coiled-coil region" evidence="10">
    <location>
        <begin position="155"/>
        <end position="239"/>
    </location>
</feature>
<reference evidence="12 13" key="1">
    <citation type="submission" date="2016-01" db="EMBL/GenBank/DDBJ databases">
        <title>Genome sequencing of Roseivirga echinicomitans KMM 6058.</title>
        <authorList>
            <person name="Selvaratnam C."/>
            <person name="Thevarajoo S."/>
            <person name="Goh K.M."/>
            <person name="Ee R."/>
            <person name="Chan K.-G."/>
            <person name="Chong C.S."/>
        </authorList>
    </citation>
    <scope>NUCLEOTIDE SEQUENCE [LARGE SCALE GENOMIC DNA]</scope>
    <source>
        <strain evidence="12 13">KMM 6058</strain>
    </source>
</reference>
<evidence type="ECO:0000256" key="2">
    <source>
        <dbReference type="ARBA" id="ARBA00009441"/>
    </source>
</evidence>